<dbReference type="PANTHER" id="PTHR11439">
    <property type="entry name" value="GAG-POL-RELATED RETROTRANSPOSON"/>
    <property type="match status" value="1"/>
</dbReference>
<dbReference type="AlphaFoldDB" id="A0A9Q3DDB3"/>
<organism evidence="1 2">
    <name type="scientific">Austropuccinia psidii MF-1</name>
    <dbReference type="NCBI Taxonomy" id="1389203"/>
    <lineage>
        <taxon>Eukaryota</taxon>
        <taxon>Fungi</taxon>
        <taxon>Dikarya</taxon>
        <taxon>Basidiomycota</taxon>
        <taxon>Pucciniomycotina</taxon>
        <taxon>Pucciniomycetes</taxon>
        <taxon>Pucciniales</taxon>
        <taxon>Sphaerophragmiaceae</taxon>
        <taxon>Austropuccinia</taxon>
    </lineage>
</organism>
<sequence>MSCKAVSTPQVASSRLLPLTSTGSEPAKIHYRRAFGLLNYLVACTRPDLAYSASCLSQFLSLPSYEHELAFKHVLHYLKGTSTWGLWLGRRNDSSSIIAYWDSDWGSNYDSTSFSGSCVILYGLVGWKTTKQDVVVLSSTEAEYHSISSCCQDVCWLLELVPILDSLLKLVCSVATRELSLFSKILSISIELDTSSCVCTGVGNYWKKALLTLNTSPCLLCLLTY</sequence>
<evidence type="ECO:0000313" key="1">
    <source>
        <dbReference type="EMBL" id="MBW0500805.1"/>
    </source>
</evidence>
<reference evidence="1" key="1">
    <citation type="submission" date="2021-03" db="EMBL/GenBank/DDBJ databases">
        <title>Draft genome sequence of rust myrtle Austropuccinia psidii MF-1, a brazilian biotype.</title>
        <authorList>
            <person name="Quecine M.C."/>
            <person name="Pachon D.M.R."/>
            <person name="Bonatelli M.L."/>
            <person name="Correr F.H."/>
            <person name="Franceschini L.M."/>
            <person name="Leite T.F."/>
            <person name="Margarido G.R.A."/>
            <person name="Almeida C.A."/>
            <person name="Ferrarezi J.A."/>
            <person name="Labate C.A."/>
        </authorList>
    </citation>
    <scope>NUCLEOTIDE SEQUENCE</scope>
    <source>
        <strain evidence="1">MF-1</strain>
    </source>
</reference>
<proteinExistence type="predicted"/>
<accession>A0A9Q3DDB3</accession>
<evidence type="ECO:0000313" key="2">
    <source>
        <dbReference type="Proteomes" id="UP000765509"/>
    </source>
</evidence>
<dbReference type="CDD" id="cd09272">
    <property type="entry name" value="RNase_HI_RT_Ty1"/>
    <property type="match status" value="1"/>
</dbReference>
<dbReference type="OrthoDB" id="1302409at2759"/>
<keyword evidence="2" id="KW-1185">Reference proteome</keyword>
<evidence type="ECO:0008006" key="3">
    <source>
        <dbReference type="Google" id="ProtNLM"/>
    </source>
</evidence>
<name>A0A9Q3DDB3_9BASI</name>
<protein>
    <recommendedName>
        <fullName evidence="3">Reverse transcriptase Ty1/copia-type domain-containing protein</fullName>
    </recommendedName>
</protein>
<dbReference type="Proteomes" id="UP000765509">
    <property type="component" value="Unassembled WGS sequence"/>
</dbReference>
<comment type="caution">
    <text evidence="1">The sequence shown here is derived from an EMBL/GenBank/DDBJ whole genome shotgun (WGS) entry which is preliminary data.</text>
</comment>
<gene>
    <name evidence="1" type="ORF">O181_040520</name>
</gene>
<dbReference type="EMBL" id="AVOT02016003">
    <property type="protein sequence ID" value="MBW0500805.1"/>
    <property type="molecule type" value="Genomic_DNA"/>
</dbReference>